<dbReference type="Gene3D" id="3.40.50.1000">
    <property type="entry name" value="HAD superfamily/HAD-like"/>
    <property type="match status" value="1"/>
</dbReference>
<evidence type="ECO:0000256" key="2">
    <source>
        <dbReference type="ARBA" id="ARBA00008080"/>
    </source>
</evidence>
<dbReference type="PANTHER" id="PTHR10871:SF3">
    <property type="entry name" value="SMALL RIBOSOMAL SUBUNIT PROTEIN US13"/>
    <property type="match status" value="1"/>
</dbReference>
<evidence type="ECO:0000256" key="4">
    <source>
        <dbReference type="ARBA" id="ARBA00022801"/>
    </source>
</evidence>
<dbReference type="InterPro" id="IPR023214">
    <property type="entry name" value="HAD_sf"/>
</dbReference>
<keyword evidence="3" id="KW-0678">Repressor</keyword>
<keyword evidence="5" id="KW-0689">Ribosomal protein</keyword>
<evidence type="ECO:0000313" key="11">
    <source>
        <dbReference type="EMBL" id="GAA5817508.1"/>
    </source>
</evidence>
<dbReference type="InterPro" id="IPR013907">
    <property type="entry name" value="Sds3"/>
</dbReference>
<feature type="coiled-coil region" evidence="10">
    <location>
        <begin position="58"/>
        <end position="111"/>
    </location>
</feature>
<keyword evidence="4" id="KW-0378">Hydrolase</keyword>
<keyword evidence="9" id="KW-0687">Ribonucleoprotein</keyword>
<evidence type="ECO:0000256" key="7">
    <source>
        <dbReference type="ARBA" id="ARBA00023163"/>
    </source>
</evidence>
<organism evidence="11 12">
    <name type="scientific">Mucor flavus</name>
    <dbReference type="NCBI Taxonomy" id="439312"/>
    <lineage>
        <taxon>Eukaryota</taxon>
        <taxon>Fungi</taxon>
        <taxon>Fungi incertae sedis</taxon>
        <taxon>Mucoromycota</taxon>
        <taxon>Mucoromycotina</taxon>
        <taxon>Mucoromycetes</taxon>
        <taxon>Mucorales</taxon>
        <taxon>Mucorineae</taxon>
        <taxon>Mucoraceae</taxon>
        <taxon>Mucor</taxon>
    </lineage>
</organism>
<dbReference type="InterPro" id="IPR010979">
    <property type="entry name" value="Ribosomal_uS13-like_H2TH"/>
</dbReference>
<dbReference type="SUPFAM" id="SSF46946">
    <property type="entry name" value="S13-like H2TH domain"/>
    <property type="match status" value="1"/>
</dbReference>
<dbReference type="EMBL" id="BAABUK010000043">
    <property type="protein sequence ID" value="GAA5817508.1"/>
    <property type="molecule type" value="Genomic_DNA"/>
</dbReference>
<keyword evidence="10" id="KW-0175">Coiled coil</keyword>
<gene>
    <name evidence="11" type="ORF">MFLAVUS_011056</name>
</gene>
<dbReference type="InterPro" id="IPR036412">
    <property type="entry name" value="HAD-like_sf"/>
</dbReference>
<comment type="subcellular location">
    <subcellularLocation>
        <location evidence="1">Nucleus</location>
    </subcellularLocation>
</comment>
<dbReference type="SMART" id="SM01401">
    <property type="entry name" value="Sds3"/>
    <property type="match status" value="1"/>
</dbReference>
<reference evidence="11 12" key="1">
    <citation type="submission" date="2024-04" db="EMBL/GenBank/DDBJ databases">
        <title>genome sequences of Mucor flavus KT1a and Helicostylum pulchrum KT1b strains isolated from the surface of a dry-aged beef.</title>
        <authorList>
            <person name="Toyotome T."/>
            <person name="Hosono M."/>
            <person name="Torimaru M."/>
            <person name="Fukuda K."/>
            <person name="Mikami N."/>
        </authorList>
    </citation>
    <scope>NUCLEOTIDE SEQUENCE [LARGE SCALE GENOMIC DNA]</scope>
    <source>
        <strain evidence="11 12">KT1a</strain>
    </source>
</reference>
<protein>
    <recommendedName>
        <fullName evidence="13">40S ribosomal protein S18</fullName>
    </recommendedName>
</protein>
<dbReference type="InterPro" id="IPR006384">
    <property type="entry name" value="HAD_hydro_PyrdxlP_Pase-like"/>
</dbReference>
<dbReference type="Pfam" id="PF08598">
    <property type="entry name" value="Sds3"/>
    <property type="match status" value="1"/>
</dbReference>
<keyword evidence="6" id="KW-0805">Transcription regulation</keyword>
<dbReference type="Proteomes" id="UP001473302">
    <property type="component" value="Unassembled WGS sequence"/>
</dbReference>
<accession>A0ABP9ZEF0</accession>
<dbReference type="SUPFAM" id="SSF56784">
    <property type="entry name" value="HAD-like"/>
    <property type="match status" value="1"/>
</dbReference>
<dbReference type="InterPro" id="IPR027437">
    <property type="entry name" value="Rbsml_uS13_C"/>
</dbReference>
<dbReference type="HAMAP" id="MF_01315">
    <property type="entry name" value="Ribosomal_uS13"/>
    <property type="match status" value="1"/>
</dbReference>
<dbReference type="Gene3D" id="3.90.1470.20">
    <property type="match status" value="1"/>
</dbReference>
<dbReference type="PANTHER" id="PTHR10871">
    <property type="entry name" value="30S RIBOSOMAL PROTEIN S13/40S RIBOSOMAL PROTEIN S18"/>
    <property type="match status" value="1"/>
</dbReference>
<comment type="similarity">
    <text evidence="2">Belongs to the universal ribosomal protein uS13 family.</text>
</comment>
<evidence type="ECO:0000256" key="1">
    <source>
        <dbReference type="ARBA" id="ARBA00004123"/>
    </source>
</evidence>
<dbReference type="Gene3D" id="1.10.8.50">
    <property type="match status" value="1"/>
</dbReference>
<dbReference type="PROSITE" id="PS00646">
    <property type="entry name" value="RIBOSOMAL_S13_1"/>
    <property type="match status" value="1"/>
</dbReference>
<evidence type="ECO:0000256" key="9">
    <source>
        <dbReference type="ARBA" id="ARBA00023274"/>
    </source>
</evidence>
<evidence type="ECO:0000256" key="10">
    <source>
        <dbReference type="SAM" id="Coils"/>
    </source>
</evidence>
<keyword evidence="7" id="KW-0804">Transcription</keyword>
<evidence type="ECO:0000256" key="8">
    <source>
        <dbReference type="ARBA" id="ARBA00023242"/>
    </source>
</evidence>
<dbReference type="Pfam" id="PF12710">
    <property type="entry name" value="HAD"/>
    <property type="match status" value="1"/>
</dbReference>
<sequence length="779" mass="89979">MYSNTSSNTDTTSRFSLPPLSQKEYYQKSTFYSYPDSHGLQEYYYPVYEWSEDEMPIVDQKSKKKKEMDERISEINREFLENRQVLYEEKVKQLQKELNGMEHESNEIFEHCVQDLDRKRRETIYDAKLMMIYQTSTADKLYSLDSKKVQDESIAEQKELQNALFSIIEEKRKKLKEEKDSEGDLLKVQQHQTRNRKRLMRKRTDVDTLTPLTSTKKKMERQRESPSHLIGLGILCFYNHGLMQGHLIDNTTNDSPYSLAGRLLPDHVDPKHNDCMETDDFYTVLVQSHTTTDDAVSLILRRQKENDASGLSSHEHEQETNDGYQFSFVTHHFLSGQEASTLQQKYFTSHNHADVTICIGDMVHVQVFTDFDGTLSLDDTGILLIDDHRSMGPERRRVLEHEILDGTKTYRDAVQEMWDNVGLTWEEAWADHLDNCTIDPGFPSFNDYCLANNFPVTVVSSGLNPVLEKIMKNFLGEKAKAIEIVANKGQVEGNSWKITWRDDSIYGNDKSLTLAKARETAGEGTIFVFCGDGVSDISAAKHADVLFARKDRDLEFYCKRENIPFIPFETFAEVERVVRNLVEGKARIEKSDTGFCHVTRLDMYRTTFLASNMTLEQALRASLFFRSLVVPERNHFQHIIRLLNTNVDGRVKIQIALTSVKGVGRRFANIACKKADIDLTKRAGELSSEELERIVTILQNPAQYKIPNWFLNRQKDIVDGKSSQVISNVLDTKYRDDLERLKKIRAHRGLRHYWGVRVRGQHTKTTGRRGRVVGVSKKK</sequence>
<evidence type="ECO:0000256" key="5">
    <source>
        <dbReference type="ARBA" id="ARBA00022980"/>
    </source>
</evidence>
<evidence type="ECO:0000256" key="6">
    <source>
        <dbReference type="ARBA" id="ARBA00023015"/>
    </source>
</evidence>
<name>A0ABP9ZEF0_9FUNG</name>
<dbReference type="NCBIfam" id="NF003140">
    <property type="entry name" value="PRK04053.1"/>
    <property type="match status" value="1"/>
</dbReference>
<keyword evidence="12" id="KW-1185">Reference proteome</keyword>
<dbReference type="NCBIfam" id="TIGR01489">
    <property type="entry name" value="DKMTPPase-SF"/>
    <property type="match status" value="1"/>
</dbReference>
<dbReference type="PROSITE" id="PS50159">
    <property type="entry name" value="RIBOSOMAL_S13_2"/>
    <property type="match status" value="1"/>
</dbReference>
<dbReference type="InterPro" id="IPR001892">
    <property type="entry name" value="Ribosomal_uS13"/>
</dbReference>
<proteinExistence type="inferred from homology"/>
<dbReference type="NCBIfam" id="TIGR01488">
    <property type="entry name" value="HAD-SF-IB"/>
    <property type="match status" value="1"/>
</dbReference>
<evidence type="ECO:0000256" key="3">
    <source>
        <dbReference type="ARBA" id="ARBA00022491"/>
    </source>
</evidence>
<dbReference type="InterPro" id="IPR018269">
    <property type="entry name" value="Ribosomal_uS13_CS"/>
</dbReference>
<keyword evidence="8" id="KW-0539">Nucleus</keyword>
<evidence type="ECO:0000313" key="12">
    <source>
        <dbReference type="Proteomes" id="UP001473302"/>
    </source>
</evidence>
<dbReference type="Pfam" id="PF00416">
    <property type="entry name" value="Ribosomal_S13"/>
    <property type="match status" value="1"/>
</dbReference>
<dbReference type="Gene3D" id="4.10.910.10">
    <property type="entry name" value="30s ribosomal protein s13, domain 2"/>
    <property type="match status" value="1"/>
</dbReference>
<evidence type="ECO:0008006" key="13">
    <source>
        <dbReference type="Google" id="ProtNLM"/>
    </source>
</evidence>
<comment type="caution">
    <text evidence="11">The sequence shown here is derived from an EMBL/GenBank/DDBJ whole genome shotgun (WGS) entry which is preliminary data.</text>
</comment>